<dbReference type="InterPro" id="IPR011992">
    <property type="entry name" value="EF-hand-dom_pair"/>
</dbReference>
<feature type="region of interest" description="Disordered" evidence="4">
    <location>
        <begin position="243"/>
        <end position="302"/>
    </location>
</feature>
<dbReference type="EMBL" id="CAMPGE010002098">
    <property type="protein sequence ID" value="CAI2360904.1"/>
    <property type="molecule type" value="Genomic_DNA"/>
</dbReference>
<dbReference type="SUPFAM" id="SSF47473">
    <property type="entry name" value="EF-hand"/>
    <property type="match status" value="2"/>
</dbReference>
<feature type="compositionally biased region" description="Basic and acidic residues" evidence="4">
    <location>
        <begin position="252"/>
        <end position="275"/>
    </location>
</feature>
<keyword evidence="1" id="KW-0479">Metal-binding</keyword>
<dbReference type="AlphaFoldDB" id="A0AAD1U8A9"/>
<dbReference type="GO" id="GO:0005509">
    <property type="term" value="F:calcium ion binding"/>
    <property type="evidence" value="ECO:0007669"/>
    <property type="project" value="InterPro"/>
</dbReference>
<dbReference type="Pfam" id="PF13499">
    <property type="entry name" value="EF-hand_7"/>
    <property type="match status" value="2"/>
</dbReference>
<dbReference type="PANTHER" id="PTHR34524:SF6">
    <property type="entry name" value="CALCYPHOSINE LIKE"/>
    <property type="match status" value="1"/>
</dbReference>
<keyword evidence="2" id="KW-0677">Repeat</keyword>
<dbReference type="InterPro" id="IPR002048">
    <property type="entry name" value="EF_hand_dom"/>
</dbReference>
<comment type="caution">
    <text evidence="6">The sequence shown here is derived from an EMBL/GenBank/DDBJ whole genome shotgun (WGS) entry which is preliminary data.</text>
</comment>
<dbReference type="Proteomes" id="UP001295684">
    <property type="component" value="Unassembled WGS sequence"/>
</dbReference>
<dbReference type="Gene3D" id="1.10.238.10">
    <property type="entry name" value="EF-hand"/>
    <property type="match status" value="4"/>
</dbReference>
<feature type="domain" description="EF-hand" evidence="5">
    <location>
        <begin position="71"/>
        <end position="106"/>
    </location>
</feature>
<sequence>MQIGTSTCKLLAELFTAVATEEIAVEEERLELADRSTFIPAQMFCRIDKFSSGEIELNDILDFCEENGLNCTPREAELVISQFDENGNLKLSYDEFLQFVLPTTNERLRVMAEERTVPHGHPRERQLHPSLEDRMTRLFSKEIDFQRITERIRIDLQERYDFSLKGAFDQVDTSSPQGFIDRNEIRNFVEKHLKFLSEAELDAIIRRCDTDADEVLSYIEFSELIRGIRPELSSKKSFKRREEFVDPTPVPNEKDIIHPDTHSNQKSFREYDRKHQPYSPARYSKPYNPTRDPQPYSPSRVHSHTYYSEAKPHFETFQHQYSPTRICNPPERFSNSVHNYSTHKETTRISQQESGLPREYLIHRNHSPVREEIKQYSPKIQTAIKYSSRGCSPMKRSPSKIITTDTYKNHGRIESHTTVERMKDSPMKGCEEEEFALCLQELIKQEAELEKSKQMLAHRRDFTLHDAFKIFDLSFLGKISTLEIKEVYDQYGIPISIEDARLFMSRFDRNRDEQLTFEEFVDIFLPIDGVFATSLDLRTRKYPDGYYQIPEIQDSITRNNFAFVLRLTIEVERKAESIRQQNSFRPLFNRSDAFQAINSSGSYITKEDFSELLSKHRFYATNKELNYLMDRFDKNKDERVSYGEFIDEITPHSPQKY</sequence>
<feature type="domain" description="EF-hand" evidence="5">
    <location>
        <begin position="495"/>
        <end position="530"/>
    </location>
</feature>
<dbReference type="PANTHER" id="PTHR34524">
    <property type="entry name" value="CALCYPHOSIN"/>
    <property type="match status" value="1"/>
</dbReference>
<dbReference type="InterPro" id="IPR051581">
    <property type="entry name" value="Ca-bind"/>
</dbReference>
<evidence type="ECO:0000313" key="6">
    <source>
        <dbReference type="EMBL" id="CAI2360904.1"/>
    </source>
</evidence>
<reference evidence="6" key="1">
    <citation type="submission" date="2023-07" db="EMBL/GenBank/DDBJ databases">
        <authorList>
            <consortium name="AG Swart"/>
            <person name="Singh M."/>
            <person name="Singh A."/>
            <person name="Seah K."/>
            <person name="Emmerich C."/>
        </authorList>
    </citation>
    <scope>NUCLEOTIDE SEQUENCE</scope>
    <source>
        <strain evidence="6">DP1</strain>
    </source>
</reference>
<proteinExistence type="predicted"/>
<evidence type="ECO:0000256" key="2">
    <source>
        <dbReference type="ARBA" id="ARBA00022737"/>
    </source>
</evidence>
<feature type="domain" description="EF-hand" evidence="5">
    <location>
        <begin position="196"/>
        <end position="231"/>
    </location>
</feature>
<evidence type="ECO:0000256" key="4">
    <source>
        <dbReference type="SAM" id="MobiDB-lite"/>
    </source>
</evidence>
<gene>
    <name evidence="6" type="ORF">ECRASSUSDP1_LOCUS2212</name>
</gene>
<keyword evidence="3" id="KW-0106">Calcium</keyword>
<protein>
    <recommendedName>
        <fullName evidence="5">EF-hand domain-containing protein</fullName>
    </recommendedName>
</protein>
<dbReference type="CDD" id="cd00051">
    <property type="entry name" value="EFh"/>
    <property type="match status" value="3"/>
</dbReference>
<evidence type="ECO:0000256" key="3">
    <source>
        <dbReference type="ARBA" id="ARBA00022837"/>
    </source>
</evidence>
<feature type="domain" description="EF-hand" evidence="5">
    <location>
        <begin position="620"/>
        <end position="655"/>
    </location>
</feature>
<organism evidence="6 7">
    <name type="scientific">Euplotes crassus</name>
    <dbReference type="NCBI Taxonomy" id="5936"/>
    <lineage>
        <taxon>Eukaryota</taxon>
        <taxon>Sar</taxon>
        <taxon>Alveolata</taxon>
        <taxon>Ciliophora</taxon>
        <taxon>Intramacronucleata</taxon>
        <taxon>Spirotrichea</taxon>
        <taxon>Hypotrichia</taxon>
        <taxon>Euplotida</taxon>
        <taxon>Euplotidae</taxon>
        <taxon>Moneuplotes</taxon>
    </lineage>
</organism>
<name>A0AAD1U8A9_EUPCR</name>
<accession>A0AAD1U8A9</accession>
<keyword evidence="7" id="KW-1185">Reference proteome</keyword>
<evidence type="ECO:0000256" key="1">
    <source>
        <dbReference type="ARBA" id="ARBA00022723"/>
    </source>
</evidence>
<evidence type="ECO:0000259" key="5">
    <source>
        <dbReference type="PROSITE" id="PS50222"/>
    </source>
</evidence>
<evidence type="ECO:0000313" key="7">
    <source>
        <dbReference type="Proteomes" id="UP001295684"/>
    </source>
</evidence>
<dbReference type="SMART" id="SM00054">
    <property type="entry name" value="EFh"/>
    <property type="match status" value="6"/>
</dbReference>
<dbReference type="PROSITE" id="PS50222">
    <property type="entry name" value="EF_HAND_2"/>
    <property type="match status" value="4"/>
</dbReference>